<organism evidence="7 8">
    <name type="scientific">Myripristis murdjan</name>
    <name type="common">pinecone soldierfish</name>
    <dbReference type="NCBI Taxonomy" id="586833"/>
    <lineage>
        <taxon>Eukaryota</taxon>
        <taxon>Metazoa</taxon>
        <taxon>Chordata</taxon>
        <taxon>Craniata</taxon>
        <taxon>Vertebrata</taxon>
        <taxon>Euteleostomi</taxon>
        <taxon>Actinopterygii</taxon>
        <taxon>Neopterygii</taxon>
        <taxon>Teleostei</taxon>
        <taxon>Neoteleostei</taxon>
        <taxon>Acanthomorphata</taxon>
        <taxon>Holocentriformes</taxon>
        <taxon>Holocentridae</taxon>
        <taxon>Myripristis</taxon>
    </lineage>
</organism>
<evidence type="ECO:0000256" key="4">
    <source>
        <dbReference type="ARBA" id="ARBA00053669"/>
    </source>
</evidence>
<keyword evidence="3" id="KW-0496">Mitochondrion</keyword>
<dbReference type="Proteomes" id="UP000472263">
    <property type="component" value="Chromosome 16"/>
</dbReference>
<evidence type="ECO:0000256" key="5">
    <source>
        <dbReference type="ARBA" id="ARBA00073331"/>
    </source>
</evidence>
<proteinExistence type="inferred from homology"/>
<dbReference type="GO" id="GO:0017148">
    <property type="term" value="P:negative regulation of translation"/>
    <property type="evidence" value="ECO:0007669"/>
    <property type="project" value="TreeGrafter"/>
</dbReference>
<sequence>MCILSCSKHLVLSVSKQSIKQQYAGVFRSACLIPKARHGSELLCRPFTANSATLYHHWHKASLCHLVTKRYRSDEFNERNIRCAGESQEDADEADSSITDADHSQRSSEGFSIDVLVSLLRQENAVDICVIKVPEHIKYSDYFVVVSGISPRHLRAMALYAIKVYKFLKKDADPHVKIEGKDAEDWMCIDFGSMVVHFMLPKTREVYELEKLWTLRTFDEQLQSIPAETLPEDFMYGVEVTK</sequence>
<evidence type="ECO:0000256" key="1">
    <source>
        <dbReference type="ARBA" id="ARBA00004173"/>
    </source>
</evidence>
<dbReference type="GO" id="GO:0043023">
    <property type="term" value="F:ribosomal large subunit binding"/>
    <property type="evidence" value="ECO:0007669"/>
    <property type="project" value="TreeGrafter"/>
</dbReference>
<dbReference type="FunCoup" id="A0A668A805">
    <property type="interactions" value="250"/>
</dbReference>
<dbReference type="Ensembl" id="ENSMMDT00005044908.1">
    <property type="protein sequence ID" value="ENSMMDP00005044029.1"/>
    <property type="gene ID" value="ENSMMDG00005020221.1"/>
</dbReference>
<dbReference type="Pfam" id="PF02410">
    <property type="entry name" value="RsfS"/>
    <property type="match status" value="1"/>
</dbReference>
<comment type="function">
    <text evidence="4">Required for normal mitochondrial ribosome function and mitochondrial translation. May play a role in ribosome biogenesis by preventing premature association of the 28S and 39S ribosomal subunits. Interacts with mitochondrial ribosomal protein uL14m (MRPL14), probably blocking formation of intersubunit bridge B8, preventing association of the 28S and 39S ribosomal subunits. Addition to isolated mitochondrial ribosomal subunits partially inhibits translation, probably by interfering with the association of the 28S and 39S ribosomal subunits and the formation of functional ribosomes. May also participate in the assembly and/or regulation of the stability of the large subunit of the mitochondrial ribosome. May function as a ribosomal silencing factor.</text>
</comment>
<reference evidence="7" key="1">
    <citation type="submission" date="2019-06" db="EMBL/GenBank/DDBJ databases">
        <authorList>
            <consortium name="Wellcome Sanger Institute Data Sharing"/>
        </authorList>
    </citation>
    <scope>NUCLEOTIDE SEQUENCE [LARGE SCALE GENOMIC DNA]</scope>
</reference>
<evidence type="ECO:0000313" key="8">
    <source>
        <dbReference type="Proteomes" id="UP000472263"/>
    </source>
</evidence>
<dbReference type="GO" id="GO:0005739">
    <property type="term" value="C:mitochondrion"/>
    <property type="evidence" value="ECO:0007669"/>
    <property type="project" value="UniProtKB-SubCell"/>
</dbReference>
<dbReference type="PANTHER" id="PTHR21043:SF0">
    <property type="entry name" value="MITOCHONDRIAL ASSEMBLY OF RIBOSOMAL LARGE SUBUNIT PROTEIN 1"/>
    <property type="match status" value="1"/>
</dbReference>
<gene>
    <name evidence="7" type="primary">MALSU1</name>
    <name evidence="7" type="synonym">malsu1</name>
</gene>
<dbReference type="FunFam" id="3.30.460.10:FF:000018">
    <property type="entry name" value="Mitochondrial assembly of ribosomal large subunit 1"/>
    <property type="match status" value="1"/>
</dbReference>
<dbReference type="GO" id="GO:0090071">
    <property type="term" value="P:negative regulation of ribosome biogenesis"/>
    <property type="evidence" value="ECO:0007669"/>
    <property type="project" value="TreeGrafter"/>
</dbReference>
<protein>
    <recommendedName>
        <fullName evidence="5">Mitochondrial assembly of ribosomal large subunit protein 1</fullName>
    </recommendedName>
</protein>
<name>A0A668A805_9TELE</name>
<dbReference type="CTD" id="115416"/>
<accession>A0A668A805</accession>
<evidence type="ECO:0000256" key="6">
    <source>
        <dbReference type="SAM" id="MobiDB-lite"/>
    </source>
</evidence>
<dbReference type="InParanoid" id="A0A668A805"/>
<feature type="region of interest" description="Disordered" evidence="6">
    <location>
        <begin position="85"/>
        <end position="105"/>
    </location>
</feature>
<dbReference type="InterPro" id="IPR004394">
    <property type="entry name" value="Iojap/RsfS/C7orf30"/>
</dbReference>
<dbReference type="GeneID" id="115373435"/>
<dbReference type="RefSeq" id="XP_029927693.1">
    <property type="nucleotide sequence ID" value="XM_030071833.1"/>
</dbReference>
<dbReference type="AlphaFoldDB" id="A0A668A805"/>
<keyword evidence="8" id="KW-1185">Reference proteome</keyword>
<dbReference type="SUPFAM" id="SSF81301">
    <property type="entry name" value="Nucleotidyltransferase"/>
    <property type="match status" value="1"/>
</dbReference>
<reference evidence="7" key="2">
    <citation type="submission" date="2025-08" db="UniProtKB">
        <authorList>
            <consortium name="Ensembl"/>
        </authorList>
    </citation>
    <scope>IDENTIFICATION</scope>
</reference>
<comment type="subcellular location">
    <subcellularLocation>
        <location evidence="1">Mitochondrion</location>
    </subcellularLocation>
</comment>
<comment type="similarity">
    <text evidence="2">Belongs to the Iojap/RsfS family.</text>
</comment>
<dbReference type="InterPro" id="IPR043519">
    <property type="entry name" value="NT_sf"/>
</dbReference>
<dbReference type="GeneTree" id="ENSGT00390000015035"/>
<evidence type="ECO:0000256" key="2">
    <source>
        <dbReference type="ARBA" id="ARBA00010574"/>
    </source>
</evidence>
<reference evidence="7" key="3">
    <citation type="submission" date="2025-09" db="UniProtKB">
        <authorList>
            <consortium name="Ensembl"/>
        </authorList>
    </citation>
    <scope>IDENTIFICATION</scope>
</reference>
<dbReference type="NCBIfam" id="TIGR00090">
    <property type="entry name" value="rsfS_iojap_ybeB"/>
    <property type="match status" value="1"/>
</dbReference>
<dbReference type="HAMAP" id="MF_01477">
    <property type="entry name" value="Iojap_RsfS"/>
    <property type="match status" value="1"/>
</dbReference>
<evidence type="ECO:0000313" key="7">
    <source>
        <dbReference type="Ensembl" id="ENSMMDP00005044029.1"/>
    </source>
</evidence>
<dbReference type="OrthoDB" id="21330at2759"/>
<dbReference type="PANTHER" id="PTHR21043">
    <property type="entry name" value="IOJAP SUPERFAMILY ORTHOLOG"/>
    <property type="match status" value="1"/>
</dbReference>
<dbReference type="Gene3D" id="3.30.460.10">
    <property type="entry name" value="Beta Polymerase, domain 2"/>
    <property type="match status" value="1"/>
</dbReference>
<evidence type="ECO:0000256" key="3">
    <source>
        <dbReference type="ARBA" id="ARBA00023128"/>
    </source>
</evidence>